<name>A0A5C6QC20_9GAMM</name>
<protein>
    <submittedName>
        <fullName evidence="2">Uncharacterized protein</fullName>
    </submittedName>
</protein>
<dbReference type="EMBL" id="VOLR01000014">
    <property type="protein sequence ID" value="TWX58719.1"/>
    <property type="molecule type" value="Genomic_DNA"/>
</dbReference>
<sequence length="102" mass="11080">MFTLIVAGGDIMKFYLVVLMFLLQGCQQNSAAVAAKNSSEKVGINKIICQQSTTPPLKNTLKLKELLIANGKIDASLSDQEVEHAVNAYIRKKNAALKNCAK</sequence>
<keyword evidence="3" id="KW-1185">Reference proteome</keyword>
<gene>
    <name evidence="1" type="ORF">ESZ26_11355</name>
    <name evidence="2" type="ORF">ESZ27_10185</name>
</gene>
<dbReference type="AlphaFoldDB" id="A0A5C6QC20"/>
<dbReference type="Proteomes" id="UP000321917">
    <property type="component" value="Unassembled WGS sequence"/>
</dbReference>
<accession>A0A5C6QC20</accession>
<reference evidence="2 4" key="1">
    <citation type="submission" date="2019-07" db="EMBL/GenBank/DDBJ databases">
        <title>Genomes of sea-ice associated Colwellia species.</title>
        <authorList>
            <person name="Bowman J.P."/>
        </authorList>
    </citation>
    <scope>NUCLEOTIDE SEQUENCE [LARGE SCALE GENOMIC DNA]</scope>
    <source>
        <strain evidence="1 3">ACAM 607</strain>
        <strain evidence="2 4">IC036</strain>
    </source>
</reference>
<evidence type="ECO:0000313" key="1">
    <source>
        <dbReference type="EMBL" id="TWX58719.1"/>
    </source>
</evidence>
<dbReference type="EMBL" id="VOLQ01000017">
    <property type="protein sequence ID" value="TWX66595.1"/>
    <property type="molecule type" value="Genomic_DNA"/>
</dbReference>
<dbReference type="OrthoDB" id="9915663at2"/>
<dbReference type="RefSeq" id="WP_146796586.1">
    <property type="nucleotide sequence ID" value="NZ_VOLP01000002.1"/>
</dbReference>
<evidence type="ECO:0000313" key="4">
    <source>
        <dbReference type="Proteomes" id="UP000321917"/>
    </source>
</evidence>
<evidence type="ECO:0000313" key="2">
    <source>
        <dbReference type="EMBL" id="TWX66595.1"/>
    </source>
</evidence>
<evidence type="ECO:0000313" key="3">
    <source>
        <dbReference type="Proteomes" id="UP000321525"/>
    </source>
</evidence>
<proteinExistence type="predicted"/>
<organism evidence="2 4">
    <name type="scientific">Colwellia hornerae</name>
    <dbReference type="NCBI Taxonomy" id="89402"/>
    <lineage>
        <taxon>Bacteria</taxon>
        <taxon>Pseudomonadati</taxon>
        <taxon>Pseudomonadota</taxon>
        <taxon>Gammaproteobacteria</taxon>
        <taxon>Alteromonadales</taxon>
        <taxon>Colwelliaceae</taxon>
        <taxon>Colwellia</taxon>
    </lineage>
</organism>
<comment type="caution">
    <text evidence="2">The sequence shown here is derived from an EMBL/GenBank/DDBJ whole genome shotgun (WGS) entry which is preliminary data.</text>
</comment>
<dbReference type="Proteomes" id="UP000321525">
    <property type="component" value="Unassembled WGS sequence"/>
</dbReference>